<evidence type="ECO:0000259" key="11">
    <source>
        <dbReference type="PROSITE" id="PS50893"/>
    </source>
</evidence>
<dbReference type="SUPFAM" id="SSF52540">
    <property type="entry name" value="P-loop containing nucleoside triphosphate hydrolases"/>
    <property type="match status" value="1"/>
</dbReference>
<keyword evidence="6 10" id="KW-0067">ATP-binding</keyword>
<dbReference type="GO" id="GO:0005524">
    <property type="term" value="F:ATP binding"/>
    <property type="evidence" value="ECO:0007669"/>
    <property type="project" value="UniProtKB-UniRule"/>
</dbReference>
<keyword evidence="5 10" id="KW-0547">Nucleotide-binding</keyword>
<comment type="similarity">
    <text evidence="2 10">Belongs to the ABC transporter superfamily.</text>
</comment>
<evidence type="ECO:0000256" key="2">
    <source>
        <dbReference type="ARBA" id="ARBA00005417"/>
    </source>
</evidence>
<dbReference type="Gene3D" id="3.40.50.300">
    <property type="entry name" value="P-loop containing nucleotide triphosphate hydrolases"/>
    <property type="match status" value="1"/>
</dbReference>
<dbReference type="InterPro" id="IPR003593">
    <property type="entry name" value="AAA+_ATPase"/>
</dbReference>
<evidence type="ECO:0000256" key="3">
    <source>
        <dbReference type="ARBA" id="ARBA00022448"/>
    </source>
</evidence>
<dbReference type="GO" id="GO:0016887">
    <property type="term" value="F:ATP hydrolysis activity"/>
    <property type="evidence" value="ECO:0007669"/>
    <property type="project" value="InterPro"/>
</dbReference>
<dbReference type="AlphaFoldDB" id="A0A9D1CNE8"/>
<feature type="domain" description="ABC transporter" evidence="11">
    <location>
        <begin position="6"/>
        <end position="241"/>
    </location>
</feature>
<evidence type="ECO:0000256" key="5">
    <source>
        <dbReference type="ARBA" id="ARBA00022741"/>
    </source>
</evidence>
<dbReference type="SMART" id="SM00382">
    <property type="entry name" value="AAA"/>
    <property type="match status" value="1"/>
</dbReference>
<dbReference type="PANTHER" id="PTHR43553">
    <property type="entry name" value="HEAVY METAL TRANSPORTER"/>
    <property type="match status" value="1"/>
</dbReference>
<evidence type="ECO:0000313" key="13">
    <source>
        <dbReference type="Proteomes" id="UP000886874"/>
    </source>
</evidence>
<gene>
    <name evidence="12" type="ORF">IAA67_03575</name>
</gene>
<comment type="function">
    <text evidence="9">Probably part of an ABC transporter complex. Responsible for energy coupling to the transport system.</text>
</comment>
<dbReference type="InterPro" id="IPR027417">
    <property type="entry name" value="P-loop_NTPase"/>
</dbReference>
<keyword evidence="3 10" id="KW-0813">Transport</keyword>
<dbReference type="PROSITE" id="PS00211">
    <property type="entry name" value="ABC_TRANSPORTER_1"/>
    <property type="match status" value="1"/>
</dbReference>
<evidence type="ECO:0000256" key="7">
    <source>
        <dbReference type="ARBA" id="ARBA00022967"/>
    </source>
</evidence>
<dbReference type="InterPro" id="IPR003439">
    <property type="entry name" value="ABC_transporter-like_ATP-bd"/>
</dbReference>
<dbReference type="GO" id="GO:0042626">
    <property type="term" value="F:ATPase-coupled transmembrane transporter activity"/>
    <property type="evidence" value="ECO:0007669"/>
    <property type="project" value="TreeGrafter"/>
</dbReference>
<keyword evidence="8 10" id="KW-0472">Membrane</keyword>
<dbReference type="CDD" id="cd03225">
    <property type="entry name" value="ABC_cobalt_CbiO_domain1"/>
    <property type="match status" value="1"/>
</dbReference>
<dbReference type="PROSITE" id="PS50893">
    <property type="entry name" value="ABC_TRANSPORTER_2"/>
    <property type="match status" value="1"/>
</dbReference>
<keyword evidence="7" id="KW-1278">Translocase</keyword>
<evidence type="ECO:0000256" key="4">
    <source>
        <dbReference type="ARBA" id="ARBA00022475"/>
    </source>
</evidence>
<sequence length="275" mass="30185">MSAPILSLDRVSYAYPDSPLAVEDLRFSLEKGERVAVLGRNGAGKSTFFLLCCGILSPQRGTVSLQGRVLTGSKADRLELHRRVGVVFQEAEDQILAVTVEGEVSFGPMNLRLSLPEVERRTAAALEAMGLSDYRQRQPQFLSGGEKKRVTIADILAMEPDVILLDEPTASLDPENVTRLEETLDQLTEAGIALMVSTHDVDFAARFARRGLVFSHSKLLEDGPLTEIFSRPDLLREAGLRKPSFWQAAEALRPGQPSYPMTLEDFTAWAASGRG</sequence>
<comment type="subcellular location">
    <subcellularLocation>
        <location evidence="1 10">Cell membrane</location>
        <topology evidence="1 10">Peripheral membrane protein</topology>
    </subcellularLocation>
</comment>
<evidence type="ECO:0000313" key="12">
    <source>
        <dbReference type="EMBL" id="HIQ69395.1"/>
    </source>
</evidence>
<comment type="caution">
    <text evidence="12">The sequence shown here is derived from an EMBL/GenBank/DDBJ whole genome shotgun (WGS) entry which is preliminary data.</text>
</comment>
<organism evidence="12 13">
    <name type="scientific">Candidatus Avoscillospira stercorigallinarum</name>
    <dbReference type="NCBI Taxonomy" id="2840708"/>
    <lineage>
        <taxon>Bacteria</taxon>
        <taxon>Bacillati</taxon>
        <taxon>Bacillota</taxon>
        <taxon>Clostridia</taxon>
        <taxon>Eubacteriales</taxon>
        <taxon>Oscillospiraceae</taxon>
        <taxon>Oscillospiraceae incertae sedis</taxon>
        <taxon>Candidatus Avoscillospira</taxon>
    </lineage>
</organism>
<dbReference type="NCBIfam" id="TIGR01166">
    <property type="entry name" value="cbiO"/>
    <property type="match status" value="1"/>
</dbReference>
<keyword evidence="4 10" id="KW-1003">Cell membrane</keyword>
<dbReference type="Proteomes" id="UP000886874">
    <property type="component" value="Unassembled WGS sequence"/>
</dbReference>
<evidence type="ECO:0000256" key="9">
    <source>
        <dbReference type="ARBA" id="ARBA00025157"/>
    </source>
</evidence>
<evidence type="ECO:0000256" key="6">
    <source>
        <dbReference type="ARBA" id="ARBA00022840"/>
    </source>
</evidence>
<reference evidence="12" key="1">
    <citation type="submission" date="2020-10" db="EMBL/GenBank/DDBJ databases">
        <authorList>
            <person name="Gilroy R."/>
        </authorList>
    </citation>
    <scope>NUCLEOTIDE SEQUENCE</scope>
    <source>
        <strain evidence="12">ChiSjej2B20-13462</strain>
    </source>
</reference>
<dbReference type="PANTHER" id="PTHR43553:SF24">
    <property type="entry name" value="ENERGY-COUPLING FACTOR TRANSPORTER ATP-BINDING PROTEIN ECFA1"/>
    <property type="match status" value="1"/>
</dbReference>
<dbReference type="FunFam" id="3.40.50.300:FF:000224">
    <property type="entry name" value="Energy-coupling factor transporter ATP-binding protein EcfA"/>
    <property type="match status" value="1"/>
</dbReference>
<comment type="function">
    <text evidence="10">Part of an ABC transporter complex. Responsible for energy coupling to the transport system.</text>
</comment>
<protein>
    <recommendedName>
        <fullName evidence="10">ABC transporter ATP-binding protein</fullName>
    </recommendedName>
</protein>
<dbReference type="InterPro" id="IPR005876">
    <property type="entry name" value="Co_trans_ATP-bd"/>
</dbReference>
<evidence type="ECO:0000256" key="1">
    <source>
        <dbReference type="ARBA" id="ARBA00004202"/>
    </source>
</evidence>
<dbReference type="InterPro" id="IPR015856">
    <property type="entry name" value="ABC_transpr_CbiO/EcfA_su"/>
</dbReference>
<dbReference type="InterPro" id="IPR050095">
    <property type="entry name" value="ECF_ABC_transporter_ATP-bd"/>
</dbReference>
<reference evidence="12" key="2">
    <citation type="journal article" date="2021" name="PeerJ">
        <title>Extensive microbial diversity within the chicken gut microbiome revealed by metagenomics and culture.</title>
        <authorList>
            <person name="Gilroy R."/>
            <person name="Ravi A."/>
            <person name="Getino M."/>
            <person name="Pursley I."/>
            <person name="Horton D.L."/>
            <person name="Alikhan N.F."/>
            <person name="Baker D."/>
            <person name="Gharbi K."/>
            <person name="Hall N."/>
            <person name="Watson M."/>
            <person name="Adriaenssens E.M."/>
            <person name="Foster-Nyarko E."/>
            <person name="Jarju S."/>
            <person name="Secka A."/>
            <person name="Antonio M."/>
            <person name="Oren A."/>
            <person name="Chaudhuri R.R."/>
            <person name="La Ragione R."/>
            <person name="Hildebrand F."/>
            <person name="Pallen M.J."/>
        </authorList>
    </citation>
    <scope>NUCLEOTIDE SEQUENCE</scope>
    <source>
        <strain evidence="12">ChiSjej2B20-13462</strain>
    </source>
</reference>
<dbReference type="EMBL" id="DVFN01000055">
    <property type="protein sequence ID" value="HIQ69395.1"/>
    <property type="molecule type" value="Genomic_DNA"/>
</dbReference>
<dbReference type="Pfam" id="PF00005">
    <property type="entry name" value="ABC_tran"/>
    <property type="match status" value="1"/>
</dbReference>
<evidence type="ECO:0000256" key="10">
    <source>
        <dbReference type="RuleBase" id="RU364103"/>
    </source>
</evidence>
<name>A0A9D1CNE8_9FIRM</name>
<dbReference type="InterPro" id="IPR017871">
    <property type="entry name" value="ABC_transporter-like_CS"/>
</dbReference>
<evidence type="ECO:0000256" key="8">
    <source>
        <dbReference type="ARBA" id="ARBA00023136"/>
    </source>
</evidence>
<proteinExistence type="inferred from homology"/>
<dbReference type="GO" id="GO:0006824">
    <property type="term" value="P:cobalt ion transport"/>
    <property type="evidence" value="ECO:0007669"/>
    <property type="project" value="InterPro"/>
</dbReference>
<accession>A0A9D1CNE8</accession>
<dbReference type="GO" id="GO:0043190">
    <property type="term" value="C:ATP-binding cassette (ABC) transporter complex"/>
    <property type="evidence" value="ECO:0007669"/>
    <property type="project" value="TreeGrafter"/>
</dbReference>